<evidence type="ECO:0000256" key="8">
    <source>
        <dbReference type="ARBA" id="ARBA00048679"/>
    </source>
</evidence>
<keyword evidence="3" id="KW-0808">Transferase</keyword>
<dbReference type="EC" id="2.7.11.1" evidence="1"/>
<dbReference type="Proteomes" id="UP001212997">
    <property type="component" value="Unassembled WGS sequence"/>
</dbReference>
<keyword evidence="6 9" id="KW-0067">ATP-binding</keyword>
<organism evidence="12 13">
    <name type="scientific">Meripilus lineatus</name>
    <dbReference type="NCBI Taxonomy" id="2056292"/>
    <lineage>
        <taxon>Eukaryota</taxon>
        <taxon>Fungi</taxon>
        <taxon>Dikarya</taxon>
        <taxon>Basidiomycota</taxon>
        <taxon>Agaricomycotina</taxon>
        <taxon>Agaricomycetes</taxon>
        <taxon>Polyporales</taxon>
        <taxon>Meripilaceae</taxon>
        <taxon>Meripilus</taxon>
    </lineage>
</organism>
<evidence type="ECO:0000256" key="4">
    <source>
        <dbReference type="ARBA" id="ARBA00022741"/>
    </source>
</evidence>
<dbReference type="PROSITE" id="PS50011">
    <property type="entry name" value="PROTEIN_KINASE_DOM"/>
    <property type="match status" value="1"/>
</dbReference>
<proteinExistence type="predicted"/>
<feature type="region of interest" description="Disordered" evidence="10">
    <location>
        <begin position="528"/>
        <end position="558"/>
    </location>
</feature>
<evidence type="ECO:0000256" key="7">
    <source>
        <dbReference type="ARBA" id="ARBA00047899"/>
    </source>
</evidence>
<dbReference type="GO" id="GO:0004674">
    <property type="term" value="F:protein serine/threonine kinase activity"/>
    <property type="evidence" value="ECO:0007669"/>
    <property type="project" value="UniProtKB-KW"/>
</dbReference>
<keyword evidence="13" id="KW-1185">Reference proteome</keyword>
<feature type="compositionally biased region" description="Pro residues" evidence="10">
    <location>
        <begin position="528"/>
        <end position="537"/>
    </location>
</feature>
<protein>
    <recommendedName>
        <fullName evidence="1">non-specific serine/threonine protein kinase</fullName>
        <ecNumber evidence="1">2.7.11.1</ecNumber>
    </recommendedName>
</protein>
<evidence type="ECO:0000313" key="12">
    <source>
        <dbReference type="EMBL" id="KAJ3486949.1"/>
    </source>
</evidence>
<dbReference type="SMART" id="SM00220">
    <property type="entry name" value="S_TKc"/>
    <property type="match status" value="1"/>
</dbReference>
<dbReference type="InterPro" id="IPR017441">
    <property type="entry name" value="Protein_kinase_ATP_BS"/>
</dbReference>
<dbReference type="InterPro" id="IPR000719">
    <property type="entry name" value="Prot_kinase_dom"/>
</dbReference>
<dbReference type="InterPro" id="IPR011009">
    <property type="entry name" value="Kinase-like_dom_sf"/>
</dbReference>
<reference evidence="12" key="1">
    <citation type="submission" date="2022-07" db="EMBL/GenBank/DDBJ databases">
        <title>Genome Sequence of Physisporinus lineatus.</title>
        <authorList>
            <person name="Buettner E."/>
        </authorList>
    </citation>
    <scope>NUCLEOTIDE SEQUENCE</scope>
    <source>
        <strain evidence="12">VT162</strain>
    </source>
</reference>
<evidence type="ECO:0000256" key="5">
    <source>
        <dbReference type="ARBA" id="ARBA00022777"/>
    </source>
</evidence>
<dbReference type="Pfam" id="PF00069">
    <property type="entry name" value="Pkinase"/>
    <property type="match status" value="1"/>
</dbReference>
<accession>A0AAD5YFA4</accession>
<comment type="catalytic activity">
    <reaction evidence="8">
        <text>L-seryl-[protein] + ATP = O-phospho-L-seryl-[protein] + ADP + H(+)</text>
        <dbReference type="Rhea" id="RHEA:17989"/>
        <dbReference type="Rhea" id="RHEA-COMP:9863"/>
        <dbReference type="Rhea" id="RHEA-COMP:11604"/>
        <dbReference type="ChEBI" id="CHEBI:15378"/>
        <dbReference type="ChEBI" id="CHEBI:29999"/>
        <dbReference type="ChEBI" id="CHEBI:30616"/>
        <dbReference type="ChEBI" id="CHEBI:83421"/>
        <dbReference type="ChEBI" id="CHEBI:456216"/>
        <dbReference type="EC" id="2.7.11.1"/>
    </reaction>
</comment>
<dbReference type="Gene3D" id="1.10.510.10">
    <property type="entry name" value="Transferase(Phosphotransferase) domain 1"/>
    <property type="match status" value="1"/>
</dbReference>
<dbReference type="InterPro" id="IPR050236">
    <property type="entry name" value="Ser_Thr_kinase_AGC"/>
</dbReference>
<sequence>MAIIHSFKAIFRKKDKNMSIQAPSEVTSEKARTVECKNSTVHITAVAVPVTGAEAESYHLHVLLEAVHHKSVVSIRPPISRGVLAEWFEHLFQQTNEGVTPAALNALIGIDCSSGEVTQTLKAIEADKYEAKSSSDAELPPATRSDTLCVKVALPLVAEPPTLSQFDLLKRLGAGAFGTVTLAKHKPSGARVALKAIPKVPQSKRLPQDCDTQFLEARARTREGDETLAAMEVTLAEFFALHRVRGEKTVLQILAAFHDLRYYYIATTFHPRGDLESLLKKTGPLTMDRVQFYTADLVLGLEALRKHGVVHRDIKPANILIGNDGHLVFADLGLARCFSRDTSDVEAKFFSPEELEAERQRCTETTRRTCGTPTYFSPEVIRGEPYSYATDVWSVGVVVFVMMFGRLPWVSGSVSLLFELIRREPVVVTELDRVRVNVSAQAEDLVLSILDKNQYTRPTPAQIQTHEFFSWFDWENHAGCEAPAWWTPNVHEEPSLTANGGLIKGTRILAPHEDPFPCFAFLSPSLVPSPSPSPNPTPTTTTLPDPEEGSLDTTSSSSSLVGFDEISLGSYCDDTSTSMSSISLHSSVNASPPPSECISLRSPTFVGSPVILVPLCSAAPSPEVSPCKVTLLTRIKKWARGLWRGLRLRTFGT</sequence>
<gene>
    <name evidence="12" type="ORF">NLI96_g3893</name>
</gene>
<dbReference type="PROSITE" id="PS00107">
    <property type="entry name" value="PROTEIN_KINASE_ATP"/>
    <property type="match status" value="1"/>
</dbReference>
<evidence type="ECO:0000256" key="6">
    <source>
        <dbReference type="ARBA" id="ARBA00022840"/>
    </source>
</evidence>
<dbReference type="EMBL" id="JANAWD010000106">
    <property type="protein sequence ID" value="KAJ3486949.1"/>
    <property type="molecule type" value="Genomic_DNA"/>
</dbReference>
<dbReference type="GO" id="GO:0005524">
    <property type="term" value="F:ATP binding"/>
    <property type="evidence" value="ECO:0007669"/>
    <property type="project" value="UniProtKB-UniRule"/>
</dbReference>
<dbReference type="PANTHER" id="PTHR24356:SF1">
    <property type="entry name" value="SERINE_THREONINE-PROTEIN KINASE GREATWALL"/>
    <property type="match status" value="1"/>
</dbReference>
<evidence type="ECO:0000313" key="13">
    <source>
        <dbReference type="Proteomes" id="UP001212997"/>
    </source>
</evidence>
<comment type="caution">
    <text evidence="12">The sequence shown here is derived from an EMBL/GenBank/DDBJ whole genome shotgun (WGS) entry which is preliminary data.</text>
</comment>
<dbReference type="AlphaFoldDB" id="A0AAD5YFA4"/>
<keyword evidence="2" id="KW-0723">Serine/threonine-protein kinase</keyword>
<evidence type="ECO:0000259" key="11">
    <source>
        <dbReference type="PROSITE" id="PS50011"/>
    </source>
</evidence>
<dbReference type="GO" id="GO:0035556">
    <property type="term" value="P:intracellular signal transduction"/>
    <property type="evidence" value="ECO:0007669"/>
    <property type="project" value="TreeGrafter"/>
</dbReference>
<evidence type="ECO:0000256" key="10">
    <source>
        <dbReference type="SAM" id="MobiDB-lite"/>
    </source>
</evidence>
<dbReference type="InterPro" id="IPR008271">
    <property type="entry name" value="Ser/Thr_kinase_AS"/>
</dbReference>
<keyword evidence="4 9" id="KW-0547">Nucleotide-binding</keyword>
<dbReference type="PROSITE" id="PS00108">
    <property type="entry name" value="PROTEIN_KINASE_ST"/>
    <property type="match status" value="1"/>
</dbReference>
<feature type="binding site" evidence="9">
    <location>
        <position position="195"/>
    </location>
    <ligand>
        <name>ATP</name>
        <dbReference type="ChEBI" id="CHEBI:30616"/>
    </ligand>
</feature>
<keyword evidence="5" id="KW-0418">Kinase</keyword>
<comment type="catalytic activity">
    <reaction evidence="7">
        <text>L-threonyl-[protein] + ATP = O-phospho-L-threonyl-[protein] + ADP + H(+)</text>
        <dbReference type="Rhea" id="RHEA:46608"/>
        <dbReference type="Rhea" id="RHEA-COMP:11060"/>
        <dbReference type="Rhea" id="RHEA-COMP:11605"/>
        <dbReference type="ChEBI" id="CHEBI:15378"/>
        <dbReference type="ChEBI" id="CHEBI:30013"/>
        <dbReference type="ChEBI" id="CHEBI:30616"/>
        <dbReference type="ChEBI" id="CHEBI:61977"/>
        <dbReference type="ChEBI" id="CHEBI:456216"/>
        <dbReference type="EC" id="2.7.11.1"/>
    </reaction>
</comment>
<dbReference type="PANTHER" id="PTHR24356">
    <property type="entry name" value="SERINE/THREONINE-PROTEIN KINASE"/>
    <property type="match status" value="1"/>
</dbReference>
<name>A0AAD5YFA4_9APHY</name>
<evidence type="ECO:0000256" key="3">
    <source>
        <dbReference type="ARBA" id="ARBA00022679"/>
    </source>
</evidence>
<evidence type="ECO:0000256" key="2">
    <source>
        <dbReference type="ARBA" id="ARBA00022527"/>
    </source>
</evidence>
<feature type="domain" description="Protein kinase" evidence="11">
    <location>
        <begin position="166"/>
        <end position="469"/>
    </location>
</feature>
<evidence type="ECO:0000256" key="1">
    <source>
        <dbReference type="ARBA" id="ARBA00012513"/>
    </source>
</evidence>
<evidence type="ECO:0000256" key="9">
    <source>
        <dbReference type="PROSITE-ProRule" id="PRU10141"/>
    </source>
</evidence>
<dbReference type="SUPFAM" id="SSF56112">
    <property type="entry name" value="Protein kinase-like (PK-like)"/>
    <property type="match status" value="1"/>
</dbReference>